<dbReference type="SMART" id="SM00409">
    <property type="entry name" value="IG"/>
    <property type="match status" value="1"/>
</dbReference>
<feature type="region of interest" description="Disordered" evidence="12">
    <location>
        <begin position="697"/>
        <end position="764"/>
    </location>
</feature>
<dbReference type="InterPro" id="IPR003599">
    <property type="entry name" value="Ig_sub"/>
</dbReference>
<feature type="domain" description="Sushi" evidence="17">
    <location>
        <begin position="1174"/>
        <end position="1234"/>
    </location>
</feature>
<keyword evidence="10" id="KW-0768">Sushi</keyword>
<dbReference type="FunFam" id="2.60.40.10:FF:001192">
    <property type="entry name" value="Aggrecan core protein"/>
    <property type="match status" value="1"/>
</dbReference>
<dbReference type="SUPFAM" id="SSF48726">
    <property type="entry name" value="Immunoglobulin"/>
    <property type="match status" value="1"/>
</dbReference>
<dbReference type="InterPro" id="IPR013106">
    <property type="entry name" value="Ig_V-set"/>
</dbReference>
<feature type="chain" id="PRO_5004866356" evidence="13">
    <location>
        <begin position="23"/>
        <end position="1274"/>
    </location>
</feature>
<reference evidence="19" key="2">
    <citation type="submission" date="2025-08" db="UniProtKB">
        <authorList>
            <consortium name="Ensembl"/>
        </authorList>
    </citation>
    <scope>IDENTIFICATION</scope>
</reference>
<evidence type="ECO:0000313" key="20">
    <source>
        <dbReference type="Proteomes" id="UP000018468"/>
    </source>
</evidence>
<dbReference type="Pfam" id="PF00084">
    <property type="entry name" value="Sushi"/>
    <property type="match status" value="1"/>
</dbReference>
<evidence type="ECO:0000259" key="18">
    <source>
        <dbReference type="PROSITE" id="PS50963"/>
    </source>
</evidence>
<feature type="domain" description="Ig-like" evidence="16">
    <location>
        <begin position="42"/>
        <end position="155"/>
    </location>
</feature>
<dbReference type="Bgee" id="ENSLOCG00000008101">
    <property type="expression patterns" value="Expressed in brain and 3 other cell types or tissues"/>
</dbReference>
<dbReference type="Pfam" id="PF07686">
    <property type="entry name" value="V-set"/>
    <property type="match status" value="1"/>
</dbReference>
<dbReference type="Gene3D" id="2.10.25.10">
    <property type="entry name" value="Laminin"/>
    <property type="match status" value="1"/>
</dbReference>
<keyword evidence="9" id="KW-0245">EGF-like domain</keyword>
<name>W5MN85_LEPOC</name>
<evidence type="ECO:0000313" key="19">
    <source>
        <dbReference type="Ensembl" id="ENSLOCP00000009844.1"/>
    </source>
</evidence>
<dbReference type="HOGENOM" id="CLU_000303_0_1_1"/>
<reference evidence="19" key="3">
    <citation type="submission" date="2025-09" db="UniProtKB">
        <authorList>
            <consortium name="Ensembl"/>
        </authorList>
    </citation>
    <scope>IDENTIFICATION</scope>
</reference>
<dbReference type="GO" id="GO:0001501">
    <property type="term" value="P:skeletal system development"/>
    <property type="evidence" value="ECO:0000318"/>
    <property type="project" value="GO_Central"/>
</dbReference>
<dbReference type="Proteomes" id="UP000018468">
    <property type="component" value="Linkage group LG24"/>
</dbReference>
<dbReference type="Gene3D" id="3.10.100.10">
    <property type="entry name" value="Mannose-Binding Protein A, subunit A"/>
    <property type="match status" value="2"/>
</dbReference>
<dbReference type="InterPro" id="IPR016187">
    <property type="entry name" value="CTDL_fold"/>
</dbReference>
<evidence type="ECO:0000259" key="17">
    <source>
        <dbReference type="PROSITE" id="PS50923"/>
    </source>
</evidence>
<feature type="compositionally biased region" description="Low complexity" evidence="12">
    <location>
        <begin position="754"/>
        <end position="764"/>
    </location>
</feature>
<evidence type="ECO:0000256" key="3">
    <source>
        <dbReference type="ARBA" id="ARBA00022729"/>
    </source>
</evidence>
<dbReference type="FunFam" id="3.10.100.10:FF:000003">
    <property type="entry name" value="Versican core protein"/>
    <property type="match status" value="1"/>
</dbReference>
<feature type="domain" description="C-type lectin" evidence="15">
    <location>
        <begin position="1056"/>
        <end position="1170"/>
    </location>
</feature>
<evidence type="ECO:0000256" key="10">
    <source>
        <dbReference type="PROSITE-ProRule" id="PRU00302"/>
    </source>
</evidence>
<keyword evidence="20" id="KW-1185">Reference proteome</keyword>
<dbReference type="GO" id="GO:0007155">
    <property type="term" value="P:cell adhesion"/>
    <property type="evidence" value="ECO:0007669"/>
    <property type="project" value="InterPro"/>
</dbReference>
<dbReference type="PRINTS" id="PR01265">
    <property type="entry name" value="LINKMODULE"/>
</dbReference>
<feature type="domain" description="Link" evidence="18">
    <location>
        <begin position="162"/>
        <end position="257"/>
    </location>
</feature>
<protein>
    <submittedName>
        <fullName evidence="19">Brevican</fullName>
    </submittedName>
</protein>
<comment type="subcellular location">
    <subcellularLocation>
        <location evidence="1">Secreted</location>
    </subcellularLocation>
</comment>
<reference evidence="20" key="1">
    <citation type="submission" date="2011-12" db="EMBL/GenBank/DDBJ databases">
        <title>The Draft Genome of Lepisosteus oculatus.</title>
        <authorList>
            <consortium name="The Broad Institute Genome Assembly &amp; Analysis Group"/>
            <consortium name="Computational R&amp;D Group"/>
            <consortium name="and Sequencing Platform"/>
            <person name="Di Palma F."/>
            <person name="Alfoldi J."/>
            <person name="Johnson J."/>
            <person name="Berlin A."/>
            <person name="Gnerre S."/>
            <person name="Jaffe D."/>
            <person name="MacCallum I."/>
            <person name="Young S."/>
            <person name="Walker B.J."/>
            <person name="Lander E.S."/>
            <person name="Lindblad-Toh K."/>
        </authorList>
    </citation>
    <scope>NUCLEOTIDE SEQUENCE [LARGE SCALE GENOMIC DNA]</scope>
</reference>
<feature type="signal peptide" evidence="13">
    <location>
        <begin position="1"/>
        <end position="22"/>
    </location>
</feature>
<dbReference type="AlphaFoldDB" id="W5MN85"/>
<evidence type="ECO:0000259" key="16">
    <source>
        <dbReference type="PROSITE" id="PS50835"/>
    </source>
</evidence>
<evidence type="ECO:0000256" key="6">
    <source>
        <dbReference type="ARBA" id="ARBA00023157"/>
    </source>
</evidence>
<dbReference type="GO" id="GO:0005540">
    <property type="term" value="F:hyaluronic acid binding"/>
    <property type="evidence" value="ECO:0007669"/>
    <property type="project" value="InterPro"/>
</dbReference>
<dbReference type="PROSITE" id="PS50923">
    <property type="entry name" value="SUSHI"/>
    <property type="match status" value="1"/>
</dbReference>
<dbReference type="Pfam" id="PF00193">
    <property type="entry name" value="Xlink"/>
    <property type="match status" value="1"/>
</dbReference>
<dbReference type="EMBL" id="AHAT01028250">
    <property type="status" value="NOT_ANNOTATED_CDS"/>
    <property type="molecule type" value="Genomic_DNA"/>
</dbReference>
<dbReference type="InterPro" id="IPR000436">
    <property type="entry name" value="Sushi_SCR_CCP_dom"/>
</dbReference>
<keyword evidence="3 13" id="KW-0732">Signal</keyword>
<keyword evidence="6 9" id="KW-1015">Disulfide bond</keyword>
<dbReference type="GO" id="GO:0045202">
    <property type="term" value="C:synapse"/>
    <property type="evidence" value="ECO:0000318"/>
    <property type="project" value="GO_Central"/>
</dbReference>
<accession>W5MN85</accession>
<dbReference type="InterPro" id="IPR000538">
    <property type="entry name" value="Link_dom"/>
</dbReference>
<dbReference type="InterPro" id="IPR000742">
    <property type="entry name" value="EGF"/>
</dbReference>
<dbReference type="FunFam" id="2.10.70.10:FF:000003">
    <property type="entry name" value="Versican core protein"/>
    <property type="match status" value="1"/>
</dbReference>
<dbReference type="PROSITE" id="PS50963">
    <property type="entry name" value="LINK_2"/>
    <property type="match status" value="1"/>
</dbReference>
<dbReference type="InterPro" id="IPR018378">
    <property type="entry name" value="C-type_lectin_CS"/>
</dbReference>
<dbReference type="InterPro" id="IPR035976">
    <property type="entry name" value="Sushi/SCR/CCP_sf"/>
</dbReference>
<dbReference type="SMART" id="SM00406">
    <property type="entry name" value="IGv"/>
    <property type="match status" value="1"/>
</dbReference>
<dbReference type="InterPro" id="IPR007110">
    <property type="entry name" value="Ig-like_dom"/>
</dbReference>
<evidence type="ECO:0000256" key="11">
    <source>
        <dbReference type="PROSITE-ProRule" id="PRU00323"/>
    </source>
</evidence>
<dbReference type="Gene3D" id="2.60.40.10">
    <property type="entry name" value="Immunoglobulins"/>
    <property type="match status" value="1"/>
</dbReference>
<feature type="region of interest" description="Disordered" evidence="12">
    <location>
        <begin position="480"/>
        <end position="560"/>
    </location>
</feature>
<evidence type="ECO:0000259" key="14">
    <source>
        <dbReference type="PROSITE" id="PS50026"/>
    </source>
</evidence>
<keyword evidence="8" id="KW-0393">Immunoglobulin domain</keyword>
<evidence type="ECO:0000256" key="1">
    <source>
        <dbReference type="ARBA" id="ARBA00004613"/>
    </source>
</evidence>
<feature type="region of interest" description="Disordered" evidence="12">
    <location>
        <begin position="326"/>
        <end position="403"/>
    </location>
</feature>
<dbReference type="SMART" id="SM00034">
    <property type="entry name" value="CLECT"/>
    <property type="match status" value="1"/>
</dbReference>
<feature type="disulfide bond" evidence="11">
    <location>
        <begin position="208"/>
        <end position="229"/>
    </location>
</feature>
<evidence type="ECO:0000259" key="15">
    <source>
        <dbReference type="PROSITE" id="PS50041"/>
    </source>
</evidence>
<feature type="domain" description="EGF-like" evidence="14">
    <location>
        <begin position="1007"/>
        <end position="1043"/>
    </location>
</feature>
<dbReference type="GeneTree" id="ENSGT00940000157343"/>
<evidence type="ECO:0000256" key="9">
    <source>
        <dbReference type="PROSITE-ProRule" id="PRU00076"/>
    </source>
</evidence>
<evidence type="ECO:0000256" key="12">
    <source>
        <dbReference type="SAM" id="MobiDB-lite"/>
    </source>
</evidence>
<dbReference type="CDD" id="cd03517">
    <property type="entry name" value="Link_domain_CSPGs_modules_1_3"/>
    <property type="match status" value="1"/>
</dbReference>
<feature type="disulfide bond" evidence="9">
    <location>
        <begin position="1033"/>
        <end position="1042"/>
    </location>
</feature>
<feature type="disulfide bond" evidence="10">
    <location>
        <begin position="1205"/>
        <end position="1232"/>
    </location>
</feature>
<dbReference type="PANTHER" id="PTHR22804">
    <property type="entry name" value="AGGRECAN/VERSICAN PROTEOGLYCAN"/>
    <property type="match status" value="1"/>
</dbReference>
<evidence type="ECO:0000256" key="4">
    <source>
        <dbReference type="ARBA" id="ARBA00022737"/>
    </source>
</evidence>
<feature type="compositionally biased region" description="Basic and acidic residues" evidence="12">
    <location>
        <begin position="963"/>
        <end position="982"/>
    </location>
</feature>
<dbReference type="OMA" id="YLDIKWN"/>
<dbReference type="InterPro" id="IPR016186">
    <property type="entry name" value="C-type_lectin-like/link_sf"/>
</dbReference>
<dbReference type="GO" id="GO:0005615">
    <property type="term" value="C:extracellular space"/>
    <property type="evidence" value="ECO:0000318"/>
    <property type="project" value="GO_Central"/>
</dbReference>
<dbReference type="PROSITE" id="PS00615">
    <property type="entry name" value="C_TYPE_LECTIN_1"/>
    <property type="match status" value="1"/>
</dbReference>
<feature type="compositionally biased region" description="Polar residues" evidence="12">
    <location>
        <begin position="805"/>
        <end position="823"/>
    </location>
</feature>
<dbReference type="SMART" id="SM00445">
    <property type="entry name" value="LINK"/>
    <property type="match status" value="1"/>
</dbReference>
<dbReference type="SMART" id="SM00181">
    <property type="entry name" value="EGF"/>
    <property type="match status" value="1"/>
</dbReference>
<evidence type="ECO:0000256" key="13">
    <source>
        <dbReference type="SAM" id="SignalP"/>
    </source>
</evidence>
<keyword evidence="7" id="KW-0325">Glycoprotein</keyword>
<dbReference type="Gene3D" id="2.10.70.10">
    <property type="entry name" value="Complement Module, domain 1"/>
    <property type="match status" value="1"/>
</dbReference>
<evidence type="ECO:0000256" key="7">
    <source>
        <dbReference type="ARBA" id="ARBA00023180"/>
    </source>
</evidence>
<evidence type="ECO:0000256" key="5">
    <source>
        <dbReference type="ARBA" id="ARBA00022974"/>
    </source>
</evidence>
<proteinExistence type="predicted"/>
<feature type="region of interest" description="Disordered" evidence="12">
    <location>
        <begin position="804"/>
        <end position="825"/>
    </location>
</feature>
<dbReference type="CDD" id="cd00054">
    <property type="entry name" value="EGF_CA"/>
    <property type="match status" value="1"/>
</dbReference>
<dbReference type="PROSITE" id="PS50835">
    <property type="entry name" value="IG_LIKE"/>
    <property type="match status" value="1"/>
</dbReference>
<dbReference type="InterPro" id="IPR036179">
    <property type="entry name" value="Ig-like_dom_sf"/>
</dbReference>
<dbReference type="PROSITE" id="PS50041">
    <property type="entry name" value="C_TYPE_LECTIN_2"/>
    <property type="match status" value="1"/>
</dbReference>
<dbReference type="FunFam" id="3.10.100.10:FF:000002">
    <property type="entry name" value="Hyaluronan proteoglycan link protein 1"/>
    <property type="match status" value="1"/>
</dbReference>
<keyword evidence="5" id="KW-0654">Proteoglycan</keyword>
<evidence type="ECO:0000256" key="8">
    <source>
        <dbReference type="ARBA" id="ARBA00023319"/>
    </source>
</evidence>
<organism evidence="19 20">
    <name type="scientific">Lepisosteus oculatus</name>
    <name type="common">Spotted gar</name>
    <dbReference type="NCBI Taxonomy" id="7918"/>
    <lineage>
        <taxon>Eukaryota</taxon>
        <taxon>Metazoa</taxon>
        <taxon>Chordata</taxon>
        <taxon>Craniata</taxon>
        <taxon>Vertebrata</taxon>
        <taxon>Euteleostomi</taxon>
        <taxon>Actinopterygii</taxon>
        <taxon>Neopterygii</taxon>
        <taxon>Holostei</taxon>
        <taxon>Semionotiformes</taxon>
        <taxon>Lepisosteidae</taxon>
        <taxon>Lepisosteus</taxon>
    </lineage>
</organism>
<dbReference type="SUPFAM" id="SSF56436">
    <property type="entry name" value="C-type lectin-like"/>
    <property type="match status" value="2"/>
</dbReference>
<dbReference type="EMBL" id="AHAT01028249">
    <property type="status" value="NOT_ANNOTATED_CDS"/>
    <property type="molecule type" value="Genomic_DNA"/>
</dbReference>
<feature type="compositionally biased region" description="Polar residues" evidence="12">
    <location>
        <begin position="706"/>
        <end position="716"/>
    </location>
</feature>
<dbReference type="eggNOG" id="KOG4297">
    <property type="taxonomic scope" value="Eukaryota"/>
</dbReference>
<dbReference type="InParanoid" id="W5MN85"/>
<evidence type="ECO:0000256" key="2">
    <source>
        <dbReference type="ARBA" id="ARBA00022525"/>
    </source>
</evidence>
<feature type="region of interest" description="Disordered" evidence="12">
    <location>
        <begin position="954"/>
        <end position="1000"/>
    </location>
</feature>
<dbReference type="InterPro" id="IPR013783">
    <property type="entry name" value="Ig-like_fold"/>
</dbReference>
<dbReference type="Ensembl" id="ENSLOCT00000009855.1">
    <property type="protein sequence ID" value="ENSLOCP00000009844.1"/>
    <property type="gene ID" value="ENSLOCG00000008101.1"/>
</dbReference>
<dbReference type="Pfam" id="PF00059">
    <property type="entry name" value="Lectin_C"/>
    <property type="match status" value="1"/>
</dbReference>
<comment type="caution">
    <text evidence="9">Lacks conserved residue(s) required for the propagation of feature annotation.</text>
</comment>
<feature type="compositionally biased region" description="Basic and acidic residues" evidence="12">
    <location>
        <begin position="734"/>
        <end position="746"/>
    </location>
</feature>
<dbReference type="PROSITE" id="PS00022">
    <property type="entry name" value="EGF_1"/>
    <property type="match status" value="1"/>
</dbReference>
<dbReference type="GO" id="GO:0007417">
    <property type="term" value="P:central nervous system development"/>
    <property type="evidence" value="ECO:0000318"/>
    <property type="project" value="GO_Central"/>
</dbReference>
<dbReference type="InterPro" id="IPR050691">
    <property type="entry name" value="Hyaluronan_bind_Proteoglycan"/>
</dbReference>
<dbReference type="PROSITE" id="PS01241">
    <property type="entry name" value="LINK_1"/>
    <property type="match status" value="1"/>
</dbReference>
<dbReference type="SUPFAM" id="SSF57535">
    <property type="entry name" value="Complement control module/SCR domain"/>
    <property type="match status" value="1"/>
</dbReference>
<dbReference type="GO" id="GO:0072534">
    <property type="term" value="C:perineuronal net"/>
    <property type="evidence" value="ECO:0000318"/>
    <property type="project" value="GO_Central"/>
</dbReference>
<sequence>CLRRSEMALALLLCAICPLVLGNSYNSNPGTDDVRLLQVTIPSHSIMAGTLGGSLTLPCHVSLAQPTPPTSGRRAVLATPRVKWSVVSGGQEVEILVARGQRVKVSEAYRDRASLPHYPSSPGDLTLRLEALRYNDSGIYRCEVQQGLEDDHDLARVKVKGVVFHYRDASSRYAFSFGDAQQACADIGASIATPGQLLAAYHSGYEQCDAGWLSDQTVRYPIQLPREGCYGDMDGFPGVRNYGTQPPEELYDVYCYVENLHGNRKNESTRNYFKSQQQGYCSLAHSQRRAGLVSLAKLNCPFSQWLCDVNDGWKSHGRVVYTIVKSPHEESGADPSSPRTPLTPHAESSTAAAPRGESGEPTAGGPDAGGVHPEGGVSSVTESGDRDQLVSPFPGDPEASGPVEQILLSQPGSSQSRTEWRKRTKPALNQISSIYLGIRRNKTTGIITEAGGKAVEMLVGPVTEVPAGSADITVPVEPELQASSAGPAVSGVHEGGQPSGLPVNLLTSPAPPTEPLPTLSPFWPVLVESSTPGDLETHGPEIPSGEPQSGSEHQEGSVEQVVLEQTPDLLLPTAAPPAEVVSTPEGSQELEPDLSLGIPLEPEPSGDLGQVQESTSFQEASVETHIDSGEGSAISEAPDLLAMTLAPPNSTVGLYETASTTSGELPSTPATSHVENSGYEIVRSPSEIPTTEIGITLLPRELGSPTGDSRSPTVPQESRMPDLEYSGDHSPVPEGHHPDVSAHPDLTKPTALFPTTGHPTADTTTTPALFLLATQSPSSTLGLNFTTESTPTAAWEMEGFHETETTSALQTPAGTTQPGSATMTEGAPPPLPALPSESAVLGRASNVSVPVSVRGGDRKCSKSYSVTMGGGGSLSQVRVKKNRKIELKFPKSVLRTLLCQACLTLKTNKNAPKEFSTPLIFTGNSLKARESRRWSLAPPAGQSKTLLEFLKHTSSNLAPGQPNHRDDSERTGRGRGGWDRTGSRRGNRGSGEPAGRAPPALPCSRCVSDACLDSPCANGGTCVEEGDSAKCLCLPTYGGDFCETDLEHCESGWEKFQGFCYKHFSHRQGWEVAEQHCRMLGGHLVSVMTPEEQDFINNQYKEYQWTGLNDKTIEGDFRWSDGNPLLYENWYRGQPDSYFLSGEDCVVMVWHDGGRWSDVPCNYHLSYTCKRGTSSCGQPPVVANAMMFGKPRARYETHSVVRYHCKEGYLQRRSPLARCLPGGVWERPQVVCVPAPASSAQDKQVATPPPEDVTAAAVTGQSGETGDFWEIKWN</sequence>
<feature type="disulfide bond" evidence="10">
    <location>
        <begin position="1176"/>
        <end position="1219"/>
    </location>
</feature>
<dbReference type="SMART" id="SM00032">
    <property type="entry name" value="CCP"/>
    <property type="match status" value="1"/>
</dbReference>
<keyword evidence="4" id="KW-0677">Repeat</keyword>
<keyword evidence="2" id="KW-0964">Secreted</keyword>
<dbReference type="PANTHER" id="PTHR22804:SF41">
    <property type="entry name" value="BREVICAN CORE PROTEIN"/>
    <property type="match status" value="1"/>
</dbReference>
<dbReference type="InterPro" id="IPR001304">
    <property type="entry name" value="C-type_lectin-like"/>
</dbReference>
<dbReference type="STRING" id="7918.ENSLOCP00000009844"/>
<dbReference type="EMBL" id="AHAT01028251">
    <property type="status" value="NOT_ANNOTATED_CDS"/>
    <property type="molecule type" value="Genomic_DNA"/>
</dbReference>
<dbReference type="PROSITE" id="PS50026">
    <property type="entry name" value="EGF_3"/>
    <property type="match status" value="1"/>
</dbReference>
<dbReference type="CDD" id="cd00033">
    <property type="entry name" value="CCP"/>
    <property type="match status" value="1"/>
</dbReference>